<sequence>MNQPVLLIIDAQKGIDEAAHWGGNRNNPEAESRILQLLEHWRKQNWPVCHVYHDSVHPQSPFYPGKVGNEHKPGFEPLPHEVVLRKSTTNAFIDTNLELYLSRNRFSTLVVTGFVTNNSVEATVRMAGDSGYAVWVISDGVATFNKKGLDGQVYDSELVHTISLANMQGEYATIVSTEELLSKLPELYQS</sequence>
<dbReference type="PANTHER" id="PTHR43540">
    <property type="entry name" value="PEROXYUREIDOACRYLATE/UREIDOACRYLATE AMIDOHYDROLASE-RELATED"/>
    <property type="match status" value="1"/>
</dbReference>
<dbReference type="Proteomes" id="UP001232063">
    <property type="component" value="Unassembled WGS sequence"/>
</dbReference>
<gene>
    <name evidence="3" type="ORF">QNI22_10720</name>
</gene>
<dbReference type="Gene3D" id="3.40.50.850">
    <property type="entry name" value="Isochorismatase-like"/>
    <property type="match status" value="1"/>
</dbReference>
<dbReference type="PANTHER" id="PTHR43540:SF1">
    <property type="entry name" value="ISOCHORISMATASE HYDROLASE"/>
    <property type="match status" value="1"/>
</dbReference>
<comment type="caution">
    <text evidence="3">The sequence shown here is derived from an EMBL/GenBank/DDBJ whole genome shotgun (WGS) entry which is preliminary data.</text>
</comment>
<proteinExistence type="predicted"/>
<name>A0AAE3R3Y2_9BACT</name>
<keyword evidence="4" id="KW-1185">Reference proteome</keyword>
<feature type="domain" description="Isochorismatase-like" evidence="2">
    <location>
        <begin position="5"/>
        <end position="179"/>
    </location>
</feature>
<evidence type="ECO:0000259" key="2">
    <source>
        <dbReference type="Pfam" id="PF00857"/>
    </source>
</evidence>
<keyword evidence="1 3" id="KW-0378">Hydrolase</keyword>
<dbReference type="SUPFAM" id="SSF52499">
    <property type="entry name" value="Isochorismatase-like hydrolases"/>
    <property type="match status" value="1"/>
</dbReference>
<dbReference type="GO" id="GO:0016787">
    <property type="term" value="F:hydrolase activity"/>
    <property type="evidence" value="ECO:0007669"/>
    <property type="project" value="UniProtKB-KW"/>
</dbReference>
<dbReference type="AlphaFoldDB" id="A0AAE3R3Y2"/>
<accession>A0AAE3R3Y2</accession>
<evidence type="ECO:0000313" key="3">
    <source>
        <dbReference type="EMBL" id="MDJ1501124.1"/>
    </source>
</evidence>
<dbReference type="InterPro" id="IPR000868">
    <property type="entry name" value="Isochorismatase-like_dom"/>
</dbReference>
<dbReference type="InterPro" id="IPR036380">
    <property type="entry name" value="Isochorismatase-like_sf"/>
</dbReference>
<reference evidence="3" key="1">
    <citation type="submission" date="2023-05" db="EMBL/GenBank/DDBJ databases">
        <authorList>
            <person name="Zhang X."/>
        </authorList>
    </citation>
    <scope>NUCLEOTIDE SEQUENCE</scope>
    <source>
        <strain evidence="3">BD1B2-1</strain>
    </source>
</reference>
<dbReference type="Pfam" id="PF00857">
    <property type="entry name" value="Isochorismatase"/>
    <property type="match status" value="1"/>
</dbReference>
<evidence type="ECO:0000256" key="1">
    <source>
        <dbReference type="ARBA" id="ARBA00022801"/>
    </source>
</evidence>
<evidence type="ECO:0000313" key="4">
    <source>
        <dbReference type="Proteomes" id="UP001232063"/>
    </source>
</evidence>
<dbReference type="RefSeq" id="WP_314510625.1">
    <property type="nucleotide sequence ID" value="NZ_JASJOU010000003.1"/>
</dbReference>
<dbReference type="CDD" id="cd01014">
    <property type="entry name" value="nicotinamidase_related"/>
    <property type="match status" value="1"/>
</dbReference>
<dbReference type="InterPro" id="IPR050272">
    <property type="entry name" value="Isochorismatase-like_hydrls"/>
</dbReference>
<dbReference type="EC" id="3.-.-.-" evidence="3"/>
<protein>
    <submittedName>
        <fullName evidence="3">Cysteine hydrolase family protein</fullName>
        <ecNumber evidence="3">3.-.-.-</ecNumber>
    </submittedName>
</protein>
<organism evidence="3 4">
    <name type="scientific">Xanthocytophaga agilis</name>
    <dbReference type="NCBI Taxonomy" id="3048010"/>
    <lineage>
        <taxon>Bacteria</taxon>
        <taxon>Pseudomonadati</taxon>
        <taxon>Bacteroidota</taxon>
        <taxon>Cytophagia</taxon>
        <taxon>Cytophagales</taxon>
        <taxon>Rhodocytophagaceae</taxon>
        <taxon>Xanthocytophaga</taxon>
    </lineage>
</organism>
<dbReference type="EMBL" id="JASJOU010000003">
    <property type="protein sequence ID" value="MDJ1501124.1"/>
    <property type="molecule type" value="Genomic_DNA"/>
</dbReference>